<dbReference type="AlphaFoldDB" id="A0A8J7Q663"/>
<accession>A0A8J7Q663</accession>
<evidence type="ECO:0000313" key="1">
    <source>
        <dbReference type="EMBL" id="MBO1318766.1"/>
    </source>
</evidence>
<gene>
    <name evidence="1" type="ORF">J3U88_09860</name>
</gene>
<dbReference type="EMBL" id="JAFREP010000007">
    <property type="protein sequence ID" value="MBO1318766.1"/>
    <property type="molecule type" value="Genomic_DNA"/>
</dbReference>
<comment type="caution">
    <text evidence="1">The sequence shown here is derived from an EMBL/GenBank/DDBJ whole genome shotgun (WGS) entry which is preliminary data.</text>
</comment>
<dbReference type="Proteomes" id="UP000664417">
    <property type="component" value="Unassembled WGS sequence"/>
</dbReference>
<sequence length="74" mass="8415">MIEKAHLHGAWNEQDVVDMEAGVLKDFAIFSPKGKELARYEIADWVRPSFICPAQSENEDECLIKLPITIVTQK</sequence>
<reference evidence="1" key="1">
    <citation type="submission" date="2021-03" db="EMBL/GenBank/DDBJ databases">
        <authorList>
            <person name="Wang G."/>
        </authorList>
    </citation>
    <scope>NUCLEOTIDE SEQUENCE</scope>
    <source>
        <strain evidence="1">KCTC 12899</strain>
    </source>
</reference>
<keyword evidence="2" id="KW-1185">Reference proteome</keyword>
<organism evidence="1 2">
    <name type="scientific">Acanthopleuribacter pedis</name>
    <dbReference type="NCBI Taxonomy" id="442870"/>
    <lineage>
        <taxon>Bacteria</taxon>
        <taxon>Pseudomonadati</taxon>
        <taxon>Acidobacteriota</taxon>
        <taxon>Holophagae</taxon>
        <taxon>Acanthopleuribacterales</taxon>
        <taxon>Acanthopleuribacteraceae</taxon>
        <taxon>Acanthopleuribacter</taxon>
    </lineage>
</organism>
<proteinExistence type="predicted"/>
<evidence type="ECO:0000313" key="2">
    <source>
        <dbReference type="Proteomes" id="UP000664417"/>
    </source>
</evidence>
<name>A0A8J7Q663_9BACT</name>
<protein>
    <submittedName>
        <fullName evidence="1">Uncharacterized protein</fullName>
    </submittedName>
</protein>
<dbReference type="RefSeq" id="WP_207858463.1">
    <property type="nucleotide sequence ID" value="NZ_JAFREP010000007.1"/>
</dbReference>